<evidence type="ECO:0000313" key="2">
    <source>
        <dbReference type="EMBL" id="GAA3812968.1"/>
    </source>
</evidence>
<dbReference type="EMBL" id="BAAAZR010000008">
    <property type="protein sequence ID" value="GAA3812968.1"/>
    <property type="molecule type" value="Genomic_DNA"/>
</dbReference>
<feature type="chain" id="PRO_5045946262" description="Superoxide dismutase" evidence="1">
    <location>
        <begin position="22"/>
        <end position="304"/>
    </location>
</feature>
<evidence type="ECO:0008006" key="4">
    <source>
        <dbReference type="Google" id="ProtNLM"/>
    </source>
</evidence>
<dbReference type="Proteomes" id="UP001500888">
    <property type="component" value="Unassembled WGS sequence"/>
</dbReference>
<evidence type="ECO:0000256" key="1">
    <source>
        <dbReference type="SAM" id="SignalP"/>
    </source>
</evidence>
<reference evidence="3" key="1">
    <citation type="journal article" date="2019" name="Int. J. Syst. Evol. Microbiol.">
        <title>The Global Catalogue of Microorganisms (GCM) 10K type strain sequencing project: providing services to taxonomists for standard genome sequencing and annotation.</title>
        <authorList>
            <consortium name="The Broad Institute Genomics Platform"/>
            <consortium name="The Broad Institute Genome Sequencing Center for Infectious Disease"/>
            <person name="Wu L."/>
            <person name="Ma J."/>
        </authorList>
    </citation>
    <scope>NUCLEOTIDE SEQUENCE [LARGE SCALE GENOMIC DNA]</scope>
    <source>
        <strain evidence="3">JCM 16908</strain>
    </source>
</reference>
<proteinExistence type="predicted"/>
<comment type="caution">
    <text evidence="2">The sequence shown here is derived from an EMBL/GenBank/DDBJ whole genome shotgun (WGS) entry which is preliminary data.</text>
</comment>
<name>A0ABP7I9H4_9ACTN</name>
<protein>
    <recommendedName>
        <fullName evidence="4">Superoxide dismutase</fullName>
    </recommendedName>
</protein>
<sequence length="304" mass="31755">MKVAAVLLGLLFVLVGVPAHAETGAHTYPDRFSLPDGFQPEGIAIGPGPVAYFGSRATGAIYQANLRTGEGRIINPGPGTPSLGMKTDSRGRLFVAGGSGGNARVIDTRTGEVLATYPLVTGTSFVNDVVLTAGAAWFTDSANPALYKLPLGVAGTLPKEAVRVPLSGDIAYATGTNANGIAPTPDHKALLVVQSNAGKLFRVNPSTGAATLVDLGGEVLTNGDGLLLEGRTLYVVQNRLNTVAVFRLSRDGTSGELLRKLTDPRFDVPTTVAAFHGRLYLPNARFTTPPTPTTPYDVVAIRRH</sequence>
<feature type="signal peptide" evidence="1">
    <location>
        <begin position="1"/>
        <end position="21"/>
    </location>
</feature>
<dbReference type="RefSeq" id="WP_344941105.1">
    <property type="nucleotide sequence ID" value="NZ_BAAAZR010000008.1"/>
</dbReference>
<dbReference type="Gene3D" id="2.120.10.30">
    <property type="entry name" value="TolB, C-terminal domain"/>
    <property type="match status" value="1"/>
</dbReference>
<accession>A0ABP7I9H4</accession>
<dbReference type="SUPFAM" id="SSF63829">
    <property type="entry name" value="Calcium-dependent phosphotriesterase"/>
    <property type="match status" value="1"/>
</dbReference>
<organism evidence="2 3">
    <name type="scientific">Sphaerisporangium flaviroseum</name>
    <dbReference type="NCBI Taxonomy" id="509199"/>
    <lineage>
        <taxon>Bacteria</taxon>
        <taxon>Bacillati</taxon>
        <taxon>Actinomycetota</taxon>
        <taxon>Actinomycetes</taxon>
        <taxon>Streptosporangiales</taxon>
        <taxon>Streptosporangiaceae</taxon>
        <taxon>Sphaerisporangium</taxon>
    </lineage>
</organism>
<keyword evidence="1" id="KW-0732">Signal</keyword>
<keyword evidence="3" id="KW-1185">Reference proteome</keyword>
<evidence type="ECO:0000313" key="3">
    <source>
        <dbReference type="Proteomes" id="UP001500888"/>
    </source>
</evidence>
<dbReference type="InterPro" id="IPR011042">
    <property type="entry name" value="6-blade_b-propeller_TolB-like"/>
</dbReference>
<gene>
    <name evidence="2" type="ORF">GCM10022226_37120</name>
</gene>